<dbReference type="PROSITE" id="PS51462">
    <property type="entry name" value="NUDIX"/>
    <property type="match status" value="3"/>
</dbReference>
<dbReference type="InterPro" id="IPR000086">
    <property type="entry name" value="NUDIX_hydrolase_dom"/>
</dbReference>
<sequence length="426" mass="47282">MHRFGAVAVVDPRGRLLVQERGDDALHEPGRWGYPGGDLEAGEDFRTAAVRELQEETGLVVAPERLESLGVRRFRSEGCGGDDGFELFAVRMAVGDDDVVCGEGRQMVFVDPDDLAGRPLHRAVELTLDEVLAWRATAVRTDFVQVTLLDPRGRVLMQERDEHAPVWPDMWCFPGGGLEEDEQPVDGAVRELAEETGVVLAPDDLSDLGRFELVTEDRGTFWFHAFIARTTLSDRDVECHEGRQMVFVDADPLPDVDLVPSTAMVAPVLAAWAEAHPFVPAADQHRFAGVILVDRRGWILLQERDEHPRIDPEKWGLAGGHLDPSEDFEPAAFRELEEETGVRLESGSLALFGEFVVDHREAYGTWDRMQVFVAVTDLTDTDIDCREGRQIIFVDPEVARGLDLTSAATDIVPAFLDSDLYATMAP</sequence>
<dbReference type="EMBL" id="CAFBMW010000018">
    <property type="protein sequence ID" value="CAB4946311.1"/>
    <property type="molecule type" value="Genomic_DNA"/>
</dbReference>
<feature type="domain" description="Nudix hydrolase" evidence="3">
    <location>
        <begin position="139"/>
        <end position="271"/>
    </location>
</feature>
<dbReference type="InterPro" id="IPR020476">
    <property type="entry name" value="Nudix_hydrolase"/>
</dbReference>
<dbReference type="PROSITE" id="PS00893">
    <property type="entry name" value="NUDIX_BOX"/>
    <property type="match status" value="3"/>
</dbReference>
<dbReference type="AlphaFoldDB" id="A0A6J7JTZ5"/>
<proteinExistence type="predicted"/>
<evidence type="ECO:0000256" key="2">
    <source>
        <dbReference type="ARBA" id="ARBA00022801"/>
    </source>
</evidence>
<feature type="domain" description="Nudix hydrolase" evidence="3">
    <location>
        <begin position="283"/>
        <end position="417"/>
    </location>
</feature>
<evidence type="ECO:0000256" key="1">
    <source>
        <dbReference type="ARBA" id="ARBA00001946"/>
    </source>
</evidence>
<dbReference type="PRINTS" id="PR00502">
    <property type="entry name" value="NUDIXFAMILY"/>
</dbReference>
<dbReference type="PANTHER" id="PTHR43046:SF2">
    <property type="entry name" value="8-OXO-DGTP DIPHOSPHATASE-RELATED"/>
    <property type="match status" value="1"/>
</dbReference>
<dbReference type="Gene3D" id="3.90.79.10">
    <property type="entry name" value="Nucleoside Triphosphate Pyrophosphohydrolase"/>
    <property type="match status" value="3"/>
</dbReference>
<protein>
    <submittedName>
        <fullName evidence="4">Unannotated protein</fullName>
    </submittedName>
</protein>
<reference evidence="4" key="1">
    <citation type="submission" date="2020-05" db="EMBL/GenBank/DDBJ databases">
        <authorList>
            <person name="Chiriac C."/>
            <person name="Salcher M."/>
            <person name="Ghai R."/>
            <person name="Kavagutti S V."/>
        </authorList>
    </citation>
    <scope>NUCLEOTIDE SEQUENCE</scope>
</reference>
<dbReference type="PANTHER" id="PTHR43046">
    <property type="entry name" value="GDP-MANNOSE MANNOSYL HYDROLASE"/>
    <property type="match status" value="1"/>
</dbReference>
<dbReference type="InterPro" id="IPR020084">
    <property type="entry name" value="NUDIX_hydrolase_CS"/>
</dbReference>
<dbReference type="InterPro" id="IPR015797">
    <property type="entry name" value="NUDIX_hydrolase-like_dom_sf"/>
</dbReference>
<comment type="cofactor">
    <cofactor evidence="1">
        <name>Mg(2+)</name>
        <dbReference type="ChEBI" id="CHEBI:18420"/>
    </cofactor>
</comment>
<dbReference type="GO" id="GO:0016787">
    <property type="term" value="F:hydrolase activity"/>
    <property type="evidence" value="ECO:0007669"/>
    <property type="project" value="UniProtKB-KW"/>
</dbReference>
<dbReference type="SUPFAM" id="SSF55811">
    <property type="entry name" value="Nudix"/>
    <property type="match status" value="3"/>
</dbReference>
<evidence type="ECO:0000259" key="3">
    <source>
        <dbReference type="PROSITE" id="PS51462"/>
    </source>
</evidence>
<evidence type="ECO:0000313" key="4">
    <source>
        <dbReference type="EMBL" id="CAB4946311.1"/>
    </source>
</evidence>
<keyword evidence="2" id="KW-0378">Hydrolase</keyword>
<accession>A0A6J7JTZ5</accession>
<gene>
    <name evidence="4" type="ORF">UFOPK3662_02248</name>
</gene>
<feature type="domain" description="Nudix hydrolase" evidence="3">
    <location>
        <begin position="1"/>
        <end position="132"/>
    </location>
</feature>
<organism evidence="4">
    <name type="scientific">freshwater metagenome</name>
    <dbReference type="NCBI Taxonomy" id="449393"/>
    <lineage>
        <taxon>unclassified sequences</taxon>
        <taxon>metagenomes</taxon>
        <taxon>ecological metagenomes</taxon>
    </lineage>
</organism>
<dbReference type="Pfam" id="PF00293">
    <property type="entry name" value="NUDIX"/>
    <property type="match status" value="3"/>
</dbReference>
<name>A0A6J7JTZ5_9ZZZZ</name>